<feature type="transmembrane region" description="Helical" evidence="1">
    <location>
        <begin position="6"/>
        <end position="27"/>
    </location>
</feature>
<dbReference type="Proteomes" id="UP000199691">
    <property type="component" value="Unassembled WGS sequence"/>
</dbReference>
<evidence type="ECO:0000313" key="3">
    <source>
        <dbReference type="Proteomes" id="UP000199691"/>
    </source>
</evidence>
<accession>A0A1H0SI62</accession>
<organism evidence="2 3">
    <name type="scientific">Lentzea jiangxiensis</name>
    <dbReference type="NCBI Taxonomy" id="641025"/>
    <lineage>
        <taxon>Bacteria</taxon>
        <taxon>Bacillati</taxon>
        <taxon>Actinomycetota</taxon>
        <taxon>Actinomycetes</taxon>
        <taxon>Pseudonocardiales</taxon>
        <taxon>Pseudonocardiaceae</taxon>
        <taxon>Lentzea</taxon>
    </lineage>
</organism>
<reference evidence="3" key="1">
    <citation type="submission" date="2016-10" db="EMBL/GenBank/DDBJ databases">
        <authorList>
            <person name="Varghese N."/>
            <person name="Submissions S."/>
        </authorList>
    </citation>
    <scope>NUCLEOTIDE SEQUENCE [LARGE SCALE GENOMIC DNA]</scope>
    <source>
        <strain evidence="3">CGMCC 4.6609</strain>
    </source>
</reference>
<keyword evidence="1" id="KW-0812">Transmembrane</keyword>
<name>A0A1H0SI62_9PSEU</name>
<dbReference type="OrthoDB" id="3689922at2"/>
<evidence type="ECO:0000256" key="1">
    <source>
        <dbReference type="SAM" id="Phobius"/>
    </source>
</evidence>
<dbReference type="AlphaFoldDB" id="A0A1H0SI62"/>
<sequence>MNAPRVVLEGVLAAVLVGVAVLLAIALRDGVTEGRLTLLATPSTADSVQFGEVTSLAAPAVVQLVRSPSVLDAAAKAAGTTPAALAGAIAVELVPASGVARISVRADSAEHASAAVTAVARAVIEADLLAPAARFRLVDPRPEAKQVTPDWRLATGLALVAAVIAGAAVTAFRRLRADAVSPALASAGITHPVVVASDDDPNLTSRLSALCVAAARPVRVLPVGPELADRAEQLARALPDKASEPAEGSAVIAVVPQDRSRRHDLATALAVLPESAVLVAVVLA</sequence>
<keyword evidence="3" id="KW-1185">Reference proteome</keyword>
<keyword evidence="1" id="KW-0472">Membrane</keyword>
<protein>
    <recommendedName>
        <fullName evidence="4">Capsular polysaccharide biosynthesis protein</fullName>
    </recommendedName>
</protein>
<feature type="transmembrane region" description="Helical" evidence="1">
    <location>
        <begin position="151"/>
        <end position="172"/>
    </location>
</feature>
<dbReference type="STRING" id="641025.SAMN05421507_10863"/>
<dbReference type="EMBL" id="FNIX01000008">
    <property type="protein sequence ID" value="SDP40918.1"/>
    <property type="molecule type" value="Genomic_DNA"/>
</dbReference>
<evidence type="ECO:0008006" key="4">
    <source>
        <dbReference type="Google" id="ProtNLM"/>
    </source>
</evidence>
<evidence type="ECO:0000313" key="2">
    <source>
        <dbReference type="EMBL" id="SDP40918.1"/>
    </source>
</evidence>
<gene>
    <name evidence="2" type="ORF">SAMN05421507_10863</name>
</gene>
<dbReference type="RefSeq" id="WP_143022756.1">
    <property type="nucleotide sequence ID" value="NZ_FNIX01000008.1"/>
</dbReference>
<keyword evidence="1" id="KW-1133">Transmembrane helix</keyword>
<proteinExistence type="predicted"/>